<sequence>MSAHQRSQPKHQLSLTFLLILISWTSATQTPEEVLKGNSDFSEVDQVRQSVMQRINRMWRKLSHQEWEKLAEARGGKDVRLLEEFAKISDAMSDVTITPVPKLLLSPIWTYAIIQVETMGILGLYKHFRTYQKSPASEKVPRKWQDFAENVVEDTLDTASVTKAMDKMAALIANEETKANILDEIKKEVDSNICNIQQSPQQILYNIYVSLQMTQLKGYTMMQFSWMLLRLYNRGNFTLEAETSRTKYVQQMKQQVQIAKETIADASTAMWRCDARHQIEDETYTKMTRLLQGYIVNEVNLNRQKSCGESCGYYSHTEQYSCYEGGFCHQQLKCEGKITDCTFVDSDMEICSTKISLSCYIFPTVDRQRNRQTYQGIVLFSRVVTALRFTKYNHVIHLQIQEGELMPKGLINESSVHWVSLEDYSVGQPDSRPGIDYHMMSWDQRALDLDDIVAPSGYVMTGVKFRKLGTHLNLEVRMTPFNFTTGQLIKPHKKSEWISNDNTDGSDKPRKLLTSLASKDLDIPTRGPSENKPDSRNDTFLLFTHSSIDRDVAQHTVPFFDAQPVAPNPVTPLAGAGLMHKGLPKFAGYIAPKVFTYNMADHLQNNFGDLDKNSST</sequence>
<feature type="compositionally biased region" description="Basic and acidic residues" evidence="1">
    <location>
        <begin position="519"/>
        <end position="537"/>
    </location>
</feature>
<accession>A0A482WIF5</accession>
<dbReference type="OrthoDB" id="6366357at2759"/>
<dbReference type="AlphaFoldDB" id="A0A482WIF5"/>
<dbReference type="EMBL" id="QKKF02034845">
    <property type="protein sequence ID" value="RZF33110.1"/>
    <property type="molecule type" value="Genomic_DNA"/>
</dbReference>
<dbReference type="InterPro" id="IPR032062">
    <property type="entry name" value="DUF4803"/>
</dbReference>
<evidence type="ECO:0000256" key="2">
    <source>
        <dbReference type="SAM" id="SignalP"/>
    </source>
</evidence>
<feature type="signal peptide" evidence="2">
    <location>
        <begin position="1"/>
        <end position="27"/>
    </location>
</feature>
<dbReference type="FunCoup" id="A0A482WIF5">
    <property type="interactions" value="23"/>
</dbReference>
<feature type="region of interest" description="Disordered" evidence="1">
    <location>
        <begin position="516"/>
        <end position="537"/>
    </location>
</feature>
<dbReference type="Pfam" id="PF16061">
    <property type="entry name" value="DUF4803"/>
    <property type="match status" value="1"/>
</dbReference>
<evidence type="ECO:0000256" key="1">
    <source>
        <dbReference type="SAM" id="MobiDB-lite"/>
    </source>
</evidence>
<proteinExistence type="predicted"/>
<name>A0A482WIF5_LAOST</name>
<organism evidence="3 4">
    <name type="scientific">Laodelphax striatellus</name>
    <name type="common">Small brown planthopper</name>
    <name type="synonym">Delphax striatella</name>
    <dbReference type="NCBI Taxonomy" id="195883"/>
    <lineage>
        <taxon>Eukaryota</taxon>
        <taxon>Metazoa</taxon>
        <taxon>Ecdysozoa</taxon>
        <taxon>Arthropoda</taxon>
        <taxon>Hexapoda</taxon>
        <taxon>Insecta</taxon>
        <taxon>Pterygota</taxon>
        <taxon>Neoptera</taxon>
        <taxon>Paraneoptera</taxon>
        <taxon>Hemiptera</taxon>
        <taxon>Auchenorrhyncha</taxon>
        <taxon>Fulgoroidea</taxon>
        <taxon>Delphacidae</taxon>
        <taxon>Criomorphinae</taxon>
        <taxon>Laodelphax</taxon>
    </lineage>
</organism>
<reference evidence="3 4" key="1">
    <citation type="journal article" date="2017" name="Gigascience">
        <title>Genome sequence of the small brown planthopper, Laodelphax striatellus.</title>
        <authorList>
            <person name="Zhu J."/>
            <person name="Jiang F."/>
            <person name="Wang X."/>
            <person name="Yang P."/>
            <person name="Bao Y."/>
            <person name="Zhao W."/>
            <person name="Wang W."/>
            <person name="Lu H."/>
            <person name="Wang Q."/>
            <person name="Cui N."/>
            <person name="Li J."/>
            <person name="Chen X."/>
            <person name="Luo L."/>
            <person name="Yu J."/>
            <person name="Kang L."/>
            <person name="Cui F."/>
        </authorList>
    </citation>
    <scope>NUCLEOTIDE SEQUENCE [LARGE SCALE GENOMIC DNA]</scope>
    <source>
        <strain evidence="3">Lst14</strain>
    </source>
</reference>
<dbReference type="PANTHER" id="PTHR47890:SF1">
    <property type="entry name" value="LD24308P"/>
    <property type="match status" value="1"/>
</dbReference>
<dbReference type="PANTHER" id="PTHR47890">
    <property type="entry name" value="LD24308P"/>
    <property type="match status" value="1"/>
</dbReference>
<dbReference type="Proteomes" id="UP000291343">
    <property type="component" value="Unassembled WGS sequence"/>
</dbReference>
<evidence type="ECO:0000313" key="4">
    <source>
        <dbReference type="Proteomes" id="UP000291343"/>
    </source>
</evidence>
<protein>
    <submittedName>
        <fullName evidence="3">Uncharacterized protein</fullName>
    </submittedName>
</protein>
<keyword evidence="2" id="KW-0732">Signal</keyword>
<dbReference type="InParanoid" id="A0A482WIF5"/>
<dbReference type="STRING" id="195883.A0A482WIF5"/>
<evidence type="ECO:0000313" key="3">
    <source>
        <dbReference type="EMBL" id="RZF33110.1"/>
    </source>
</evidence>
<keyword evidence="4" id="KW-1185">Reference proteome</keyword>
<gene>
    <name evidence="3" type="ORF">LSTR_LSTR013281</name>
</gene>
<comment type="caution">
    <text evidence="3">The sequence shown here is derived from an EMBL/GenBank/DDBJ whole genome shotgun (WGS) entry which is preliminary data.</text>
</comment>
<feature type="chain" id="PRO_5019808344" evidence="2">
    <location>
        <begin position="28"/>
        <end position="616"/>
    </location>
</feature>